<keyword evidence="5" id="KW-1185">Reference proteome</keyword>
<dbReference type="InterPro" id="IPR052704">
    <property type="entry name" value="ECF_Sigma-70_Domain"/>
</dbReference>
<protein>
    <submittedName>
        <fullName evidence="4">RNA polymerase subunit sigma-24</fullName>
    </submittedName>
</protein>
<feature type="domain" description="RNA polymerase sigma-70 region 2" evidence="2">
    <location>
        <begin position="2"/>
        <end position="59"/>
    </location>
</feature>
<dbReference type="Gene3D" id="1.10.10.10">
    <property type="entry name" value="Winged helix-like DNA-binding domain superfamily/Winged helix DNA-binding domain"/>
    <property type="match status" value="1"/>
</dbReference>
<dbReference type="InterPro" id="IPR032710">
    <property type="entry name" value="NTF2-like_dom_sf"/>
</dbReference>
<dbReference type="InterPro" id="IPR007627">
    <property type="entry name" value="RNA_pol_sigma70_r2"/>
</dbReference>
<reference evidence="5" key="1">
    <citation type="journal article" date="2019" name="Int. J. Syst. Evol. Microbiol.">
        <title>The Global Catalogue of Microorganisms (GCM) 10K type strain sequencing project: providing services to taxonomists for standard genome sequencing and annotation.</title>
        <authorList>
            <consortium name="The Broad Institute Genomics Platform"/>
            <consortium name="The Broad Institute Genome Sequencing Center for Infectious Disease"/>
            <person name="Wu L."/>
            <person name="Ma J."/>
        </authorList>
    </citation>
    <scope>NUCLEOTIDE SEQUENCE [LARGE SCALE GENOMIC DNA]</scope>
    <source>
        <strain evidence="5">NBRC 109341</strain>
    </source>
</reference>
<dbReference type="InterPro" id="IPR013324">
    <property type="entry name" value="RNA_pol_sigma_r3/r4-like"/>
</dbReference>
<evidence type="ECO:0000256" key="1">
    <source>
        <dbReference type="ARBA" id="ARBA00011344"/>
    </source>
</evidence>
<dbReference type="Pfam" id="PF04542">
    <property type="entry name" value="Sigma70_r2"/>
    <property type="match status" value="1"/>
</dbReference>
<evidence type="ECO:0000313" key="4">
    <source>
        <dbReference type="EMBL" id="GLS15551.1"/>
    </source>
</evidence>
<proteinExistence type="predicted"/>
<dbReference type="EMBL" id="BSPB01000028">
    <property type="protein sequence ID" value="GLS15551.1"/>
    <property type="molecule type" value="Genomic_DNA"/>
</dbReference>
<dbReference type="SUPFAM" id="SSF88659">
    <property type="entry name" value="Sigma3 and sigma4 domains of RNA polymerase sigma factors"/>
    <property type="match status" value="1"/>
</dbReference>
<organism evidence="4 5">
    <name type="scientific">Hydrogenophaga electricum</name>
    <dbReference type="NCBI Taxonomy" id="1230953"/>
    <lineage>
        <taxon>Bacteria</taxon>
        <taxon>Pseudomonadati</taxon>
        <taxon>Pseudomonadota</taxon>
        <taxon>Betaproteobacteria</taxon>
        <taxon>Burkholderiales</taxon>
        <taxon>Comamonadaceae</taxon>
        <taxon>Hydrogenophaga</taxon>
    </lineage>
</organism>
<comment type="caution">
    <text evidence="4">The sequence shown here is derived from an EMBL/GenBank/DDBJ whole genome shotgun (WGS) entry which is preliminary data.</text>
</comment>
<dbReference type="PANTHER" id="PTHR30173:SF36">
    <property type="entry name" value="ECF RNA POLYMERASE SIGMA FACTOR SIGJ"/>
    <property type="match status" value="1"/>
</dbReference>
<sequence>MAIGYRMLGSVQETEDLVQDVWLRWHDELKDPHAAVLIPEAWQVTVTTRMAIDRLRSAKLRREAYPGLWLPEPLVEDGPASPEQIRELADDVSIAFLVLLDCLTPEARAAFLLREVFEVDYEQVAAAIGKSEASARQIVHRAKQRLKKVRGADRQHARTPPQEQYAILRRLIQTITEGDFQGIQALLAEEAALMGDFGGVGPSLRSPLSGARRIAQLYYAHHRRHGDNMRLELAWLNGEWALLRYLQGELESVQAFEFDAGRISQVRIQRNPAKLAGVKRQSYLLPRPNPH</sequence>
<dbReference type="SUPFAM" id="SSF88946">
    <property type="entry name" value="Sigma2 domain of RNA polymerase sigma factors"/>
    <property type="match status" value="1"/>
</dbReference>
<dbReference type="Pfam" id="PF08281">
    <property type="entry name" value="Sigma70_r4_2"/>
    <property type="match status" value="1"/>
</dbReference>
<dbReference type="CDD" id="cd06171">
    <property type="entry name" value="Sigma70_r4"/>
    <property type="match status" value="1"/>
</dbReference>
<dbReference type="InterPro" id="IPR036388">
    <property type="entry name" value="WH-like_DNA-bd_sf"/>
</dbReference>
<feature type="domain" description="RNA polymerase sigma factor 70 region 4 type 2" evidence="3">
    <location>
        <begin position="95"/>
        <end position="146"/>
    </location>
</feature>
<evidence type="ECO:0000259" key="3">
    <source>
        <dbReference type="Pfam" id="PF08281"/>
    </source>
</evidence>
<dbReference type="InterPro" id="IPR013325">
    <property type="entry name" value="RNA_pol_sigma_r2"/>
</dbReference>
<dbReference type="NCBIfam" id="TIGR02937">
    <property type="entry name" value="sigma70-ECF"/>
    <property type="match status" value="1"/>
</dbReference>
<name>A0ABQ6C5E8_9BURK</name>
<dbReference type="PANTHER" id="PTHR30173">
    <property type="entry name" value="SIGMA 19 FACTOR"/>
    <property type="match status" value="1"/>
</dbReference>
<dbReference type="SUPFAM" id="SSF54427">
    <property type="entry name" value="NTF2-like"/>
    <property type="match status" value="1"/>
</dbReference>
<dbReference type="InterPro" id="IPR013249">
    <property type="entry name" value="RNA_pol_sigma70_r4_t2"/>
</dbReference>
<comment type="subunit">
    <text evidence="1">Interacts transiently with the RNA polymerase catalytic core formed by RpoA, RpoB, RpoC and RpoZ (2 alpha, 1 beta, 1 beta' and 1 omega subunit) to form the RNA polymerase holoenzyme that can initiate transcription.</text>
</comment>
<evidence type="ECO:0000313" key="5">
    <source>
        <dbReference type="Proteomes" id="UP001156903"/>
    </source>
</evidence>
<dbReference type="Proteomes" id="UP001156903">
    <property type="component" value="Unassembled WGS sequence"/>
</dbReference>
<accession>A0ABQ6C5E8</accession>
<gene>
    <name evidence="4" type="ORF">GCM10007935_29870</name>
</gene>
<dbReference type="InterPro" id="IPR014284">
    <property type="entry name" value="RNA_pol_sigma-70_dom"/>
</dbReference>
<dbReference type="Gene3D" id="1.10.1740.10">
    <property type="match status" value="1"/>
</dbReference>
<evidence type="ECO:0000259" key="2">
    <source>
        <dbReference type="Pfam" id="PF04542"/>
    </source>
</evidence>